<dbReference type="PANTHER" id="PTHR41248">
    <property type="entry name" value="NORD PROTEIN"/>
    <property type="match status" value="1"/>
</dbReference>
<organism evidence="1 2">
    <name type="scientific">Tigheibacillus halophilus</name>
    <dbReference type="NCBI Taxonomy" id="361280"/>
    <lineage>
        <taxon>Bacteria</taxon>
        <taxon>Bacillati</taxon>
        <taxon>Bacillota</taxon>
        <taxon>Bacilli</taxon>
        <taxon>Bacillales</taxon>
        <taxon>Bacillaceae</taxon>
        <taxon>Tigheibacillus</taxon>
    </lineage>
</organism>
<dbReference type="EMBL" id="JAWDIP010000004">
    <property type="protein sequence ID" value="MDY0396126.1"/>
    <property type="molecule type" value="Genomic_DNA"/>
</dbReference>
<proteinExistence type="predicted"/>
<evidence type="ECO:0000313" key="1">
    <source>
        <dbReference type="EMBL" id="MDY0396126.1"/>
    </source>
</evidence>
<dbReference type="Proteomes" id="UP001281447">
    <property type="component" value="Unassembled WGS sequence"/>
</dbReference>
<sequence length="118" mass="13558">MQLEPEEDNRDGFSIRVMAEKMLARREKHKFLLVFSDGEPAAAHYEQNGIVDTHVAVSEARKRGIEVVGMFLSDGVIDEREDKMMENIYGRERLMVPDVSELPELFTPILKKLLLRAI</sequence>
<evidence type="ECO:0000313" key="2">
    <source>
        <dbReference type="Proteomes" id="UP001281447"/>
    </source>
</evidence>
<gene>
    <name evidence="1" type="ORF">RWE15_19390</name>
</gene>
<dbReference type="InterPro" id="IPR036465">
    <property type="entry name" value="vWFA_dom_sf"/>
</dbReference>
<reference evidence="1 2" key="1">
    <citation type="submission" date="2023-10" db="EMBL/GenBank/DDBJ databases">
        <title>Virgibacillus halophilus 5B73C genome.</title>
        <authorList>
            <person name="Miliotis G."/>
            <person name="Sengupta P."/>
            <person name="Hameed A."/>
            <person name="Chuvochina M."/>
            <person name="Mcdonagh F."/>
            <person name="Simpson A.C."/>
            <person name="Singh N.K."/>
            <person name="Rekha P.D."/>
            <person name="Raman K."/>
            <person name="Hugenholtz P."/>
            <person name="Venkateswaran K."/>
        </authorList>
    </citation>
    <scope>NUCLEOTIDE SEQUENCE [LARGE SCALE GENOMIC DNA]</scope>
    <source>
        <strain evidence="1 2">5B73C</strain>
    </source>
</reference>
<protein>
    <recommendedName>
        <fullName evidence="3">Cobalamin biosynthesis protein CobT VWA domain-containing protein</fullName>
    </recommendedName>
</protein>
<dbReference type="PANTHER" id="PTHR41248:SF1">
    <property type="entry name" value="NORD PROTEIN"/>
    <property type="match status" value="1"/>
</dbReference>
<dbReference type="SUPFAM" id="SSF53300">
    <property type="entry name" value="vWA-like"/>
    <property type="match status" value="1"/>
</dbReference>
<accession>A0ABU5C9W3</accession>
<dbReference type="Gene3D" id="3.40.50.410">
    <property type="entry name" value="von Willebrand factor, type A domain"/>
    <property type="match status" value="1"/>
</dbReference>
<keyword evidence="2" id="KW-1185">Reference proteome</keyword>
<evidence type="ECO:0008006" key="3">
    <source>
        <dbReference type="Google" id="ProtNLM"/>
    </source>
</evidence>
<dbReference type="InterPro" id="IPR051928">
    <property type="entry name" value="NorD/CobT"/>
</dbReference>
<comment type="caution">
    <text evidence="1">The sequence shown here is derived from an EMBL/GenBank/DDBJ whole genome shotgun (WGS) entry which is preliminary data.</text>
</comment>
<name>A0ABU5C9W3_9BACI</name>